<comment type="caution">
    <text evidence="2">The sequence shown here is derived from an EMBL/GenBank/DDBJ whole genome shotgun (WGS) entry which is preliminary data.</text>
</comment>
<dbReference type="EMBL" id="LAZR01014639">
    <property type="protein sequence ID" value="KKM16592.1"/>
    <property type="molecule type" value="Genomic_DNA"/>
</dbReference>
<keyword evidence="1" id="KW-0812">Transmembrane</keyword>
<gene>
    <name evidence="2" type="ORF">LCGC14_1684250</name>
</gene>
<protein>
    <submittedName>
        <fullName evidence="2">Uncharacterized protein</fullName>
    </submittedName>
</protein>
<reference evidence="2" key="1">
    <citation type="journal article" date="2015" name="Nature">
        <title>Complex archaea that bridge the gap between prokaryotes and eukaryotes.</title>
        <authorList>
            <person name="Spang A."/>
            <person name="Saw J.H."/>
            <person name="Jorgensen S.L."/>
            <person name="Zaremba-Niedzwiedzka K."/>
            <person name="Martijn J."/>
            <person name="Lind A.E."/>
            <person name="van Eijk R."/>
            <person name="Schleper C."/>
            <person name="Guy L."/>
            <person name="Ettema T.J."/>
        </authorList>
    </citation>
    <scope>NUCLEOTIDE SEQUENCE</scope>
</reference>
<dbReference type="AlphaFoldDB" id="A0A0F9HN81"/>
<sequence>MSNLKSVDLKEFSDTISITQKIVYSYKKTRLFIKIGGIIGMIAALFLHYWLAAVLLWILFFPDLNEIVRFFKRTKQNI</sequence>
<accession>A0A0F9HN81</accession>
<evidence type="ECO:0000313" key="2">
    <source>
        <dbReference type="EMBL" id="KKM16592.1"/>
    </source>
</evidence>
<name>A0A0F9HN81_9ZZZZ</name>
<feature type="transmembrane region" description="Helical" evidence="1">
    <location>
        <begin position="31"/>
        <end position="60"/>
    </location>
</feature>
<keyword evidence="1" id="KW-0472">Membrane</keyword>
<proteinExistence type="predicted"/>
<keyword evidence="1" id="KW-1133">Transmembrane helix</keyword>
<evidence type="ECO:0000256" key="1">
    <source>
        <dbReference type="SAM" id="Phobius"/>
    </source>
</evidence>
<organism evidence="2">
    <name type="scientific">marine sediment metagenome</name>
    <dbReference type="NCBI Taxonomy" id="412755"/>
    <lineage>
        <taxon>unclassified sequences</taxon>
        <taxon>metagenomes</taxon>
        <taxon>ecological metagenomes</taxon>
    </lineage>
</organism>